<keyword evidence="8 9" id="KW-0472">Membrane</keyword>
<dbReference type="Gene3D" id="3.40.1110.10">
    <property type="entry name" value="Calcium-transporting ATPase, cytoplasmic domain N"/>
    <property type="match status" value="1"/>
</dbReference>
<dbReference type="InterPro" id="IPR023214">
    <property type="entry name" value="HAD_sf"/>
</dbReference>
<feature type="transmembrane region" description="Helical" evidence="9">
    <location>
        <begin position="276"/>
        <end position="299"/>
    </location>
</feature>
<evidence type="ECO:0000256" key="8">
    <source>
        <dbReference type="ARBA" id="ARBA00023136"/>
    </source>
</evidence>
<proteinExistence type="inferred from homology"/>
<dbReference type="PRINTS" id="PR00120">
    <property type="entry name" value="HATPASE"/>
</dbReference>
<dbReference type="SFLD" id="SFLDS00003">
    <property type="entry name" value="Haloacid_Dehalogenase"/>
    <property type="match status" value="1"/>
</dbReference>
<dbReference type="EMBL" id="JBHSSJ010000005">
    <property type="protein sequence ID" value="MFC6275029.1"/>
    <property type="molecule type" value="Genomic_DNA"/>
</dbReference>
<gene>
    <name evidence="11" type="ORF">ACFQET_05815</name>
</gene>
<dbReference type="SUPFAM" id="SSF56784">
    <property type="entry name" value="HAD-like"/>
    <property type="match status" value="1"/>
</dbReference>
<evidence type="ECO:0000259" key="10">
    <source>
        <dbReference type="SMART" id="SM00831"/>
    </source>
</evidence>
<dbReference type="Pfam" id="PF00689">
    <property type="entry name" value="Cation_ATPase_C"/>
    <property type="match status" value="1"/>
</dbReference>
<dbReference type="SUPFAM" id="SSF81665">
    <property type="entry name" value="Calcium ATPase, transmembrane domain M"/>
    <property type="match status" value="1"/>
</dbReference>
<dbReference type="InterPro" id="IPR023299">
    <property type="entry name" value="ATPase_P-typ_cyto_dom_N"/>
</dbReference>
<dbReference type="SFLD" id="SFLDG00002">
    <property type="entry name" value="C1.7:_P-type_atpase_like"/>
    <property type="match status" value="1"/>
</dbReference>
<dbReference type="Pfam" id="PF00690">
    <property type="entry name" value="Cation_ATPase_N"/>
    <property type="match status" value="1"/>
</dbReference>
<dbReference type="Pfam" id="PF00122">
    <property type="entry name" value="E1-E2_ATPase"/>
    <property type="match status" value="1"/>
</dbReference>
<dbReference type="PROSITE" id="PS00154">
    <property type="entry name" value="ATPASE_E1_E2"/>
    <property type="match status" value="1"/>
</dbReference>
<comment type="subcellular location">
    <subcellularLocation>
        <location evidence="1">Membrane</location>
        <topology evidence="1">Multi-pass membrane protein</topology>
    </subcellularLocation>
</comment>
<dbReference type="InterPro" id="IPR018303">
    <property type="entry name" value="ATPase_P-typ_P_site"/>
</dbReference>
<evidence type="ECO:0000256" key="3">
    <source>
        <dbReference type="ARBA" id="ARBA00022692"/>
    </source>
</evidence>
<dbReference type="Gene3D" id="1.20.1110.10">
    <property type="entry name" value="Calcium-transporting ATPase, transmembrane domain"/>
    <property type="match status" value="1"/>
</dbReference>
<evidence type="ECO:0000256" key="4">
    <source>
        <dbReference type="ARBA" id="ARBA00022741"/>
    </source>
</evidence>
<dbReference type="InterPro" id="IPR059000">
    <property type="entry name" value="ATPase_P-type_domA"/>
</dbReference>
<evidence type="ECO:0000256" key="2">
    <source>
        <dbReference type="ARBA" id="ARBA00005675"/>
    </source>
</evidence>
<feature type="transmembrane region" description="Helical" evidence="9">
    <location>
        <begin position="821"/>
        <end position="841"/>
    </location>
</feature>
<organism evidence="11 12">
    <name type="scientific">Levilactobacillus tangyuanensis</name>
    <dbReference type="NCBI Taxonomy" id="2486021"/>
    <lineage>
        <taxon>Bacteria</taxon>
        <taxon>Bacillati</taxon>
        <taxon>Bacillota</taxon>
        <taxon>Bacilli</taxon>
        <taxon>Lactobacillales</taxon>
        <taxon>Lactobacillaceae</taxon>
        <taxon>Levilactobacillus</taxon>
    </lineage>
</organism>
<dbReference type="InterPro" id="IPR004014">
    <property type="entry name" value="ATPase_P-typ_cation-transptr_N"/>
</dbReference>
<dbReference type="SFLD" id="SFLDF00027">
    <property type="entry name" value="p-type_atpase"/>
    <property type="match status" value="1"/>
</dbReference>
<comment type="similarity">
    <text evidence="2">Belongs to the cation transport ATPase (P-type) (TC 3.A.3) family. Type IIA subfamily.</text>
</comment>
<evidence type="ECO:0000256" key="9">
    <source>
        <dbReference type="SAM" id="Phobius"/>
    </source>
</evidence>
<reference evidence="12" key="1">
    <citation type="journal article" date="2019" name="Int. J. Syst. Evol. Microbiol.">
        <title>The Global Catalogue of Microorganisms (GCM) 10K type strain sequencing project: providing services to taxonomists for standard genome sequencing and annotation.</title>
        <authorList>
            <consortium name="The Broad Institute Genomics Platform"/>
            <consortium name="The Broad Institute Genome Sequencing Center for Infectious Disease"/>
            <person name="Wu L."/>
            <person name="Ma J."/>
        </authorList>
    </citation>
    <scope>NUCLEOTIDE SEQUENCE [LARGE SCALE GENOMIC DNA]</scope>
    <source>
        <strain evidence="12">CCM 8907</strain>
    </source>
</reference>
<keyword evidence="5" id="KW-0067">ATP-binding</keyword>
<feature type="transmembrane region" description="Helical" evidence="9">
    <location>
        <begin position="743"/>
        <end position="768"/>
    </location>
</feature>
<dbReference type="InterPro" id="IPR044492">
    <property type="entry name" value="P_typ_ATPase_HD_dom"/>
</dbReference>
<evidence type="ECO:0000256" key="7">
    <source>
        <dbReference type="ARBA" id="ARBA00022989"/>
    </source>
</evidence>
<feature type="transmembrane region" description="Helical" evidence="9">
    <location>
        <begin position="54"/>
        <end position="73"/>
    </location>
</feature>
<dbReference type="InterPro" id="IPR008250">
    <property type="entry name" value="ATPase_P-typ_transduc_dom_A_sf"/>
</dbReference>
<feature type="transmembrane region" description="Helical" evidence="9">
    <location>
        <begin position="79"/>
        <end position="98"/>
    </location>
</feature>
<accession>A0ABW1TPX7</accession>
<feature type="transmembrane region" description="Helical" evidence="9">
    <location>
        <begin position="247"/>
        <end position="264"/>
    </location>
</feature>
<dbReference type="NCBIfam" id="TIGR01494">
    <property type="entry name" value="ATPase_P-type"/>
    <property type="match status" value="3"/>
</dbReference>
<dbReference type="InterPro" id="IPR023298">
    <property type="entry name" value="ATPase_P-typ_TM_dom_sf"/>
</dbReference>
<evidence type="ECO:0000256" key="5">
    <source>
        <dbReference type="ARBA" id="ARBA00022840"/>
    </source>
</evidence>
<dbReference type="SMART" id="SM00831">
    <property type="entry name" value="Cation_ATPase_N"/>
    <property type="match status" value="1"/>
</dbReference>
<dbReference type="Gene3D" id="3.40.50.1000">
    <property type="entry name" value="HAD superfamily/HAD-like"/>
    <property type="match status" value="1"/>
</dbReference>
<evidence type="ECO:0000256" key="6">
    <source>
        <dbReference type="ARBA" id="ARBA00022967"/>
    </source>
</evidence>
<feature type="transmembrane region" description="Helical" evidence="9">
    <location>
        <begin position="676"/>
        <end position="700"/>
    </location>
</feature>
<dbReference type="SUPFAM" id="SSF81660">
    <property type="entry name" value="Metal cation-transporting ATPase, ATP-binding domain N"/>
    <property type="match status" value="1"/>
</dbReference>
<keyword evidence="4" id="KW-0547">Nucleotide-binding</keyword>
<feature type="transmembrane region" description="Helical" evidence="9">
    <location>
        <begin position="780"/>
        <end position="800"/>
    </location>
</feature>
<comment type="caution">
    <text evidence="11">The sequence shown here is derived from an EMBL/GenBank/DDBJ whole genome shotgun (WGS) entry which is preliminary data.</text>
</comment>
<name>A0ABW1TPX7_9LACO</name>
<dbReference type="PANTHER" id="PTHR43294:SF20">
    <property type="entry name" value="P-TYPE ATPASE"/>
    <property type="match status" value="1"/>
</dbReference>
<sequence>MKQQPIYQRTVADLLEALQVTEQGLSEQQVQERLVKHGKNVLNQQQTSSLLQKFLAQFKDFMIIVLLAAALIAGLTGEVVDAVIILVVVVLNAVFGVFQEAKAEEAINALKEMSAPNAAVRRGGEIVTVKSEDLVPGDVVLLEAGDIIPADLRLIEVASLKVEESALTGESVPVDKSAERLAAADLAIGDRTNMAFMNSNVTYGRATGVVVATGMQTEVGRIAGMIEAADETTTPLQANLTQLGKSLTILILIIAAIVFGMGMWRQTETLVDMLLTAISLAVAAIPEGLPAIVTITLALGTQRMAKRHAIVRKLPAVETLGSTDIIASDKTGTLTQNKMTVEKVYRNRQLVDAHKQHFQPADRLAQVMILSNDTKMTTEGLTGDPTETALVQYQLDQDFSVEQLLSDMPRVGEIPFDSERKLMTTVHPLADGRYLIAVKGAPDELLKRVTQIDLKDAVYPLETTTREQILTTNHDMATQALRVLAFAYRIVPEVPTNLTSATTEQDLIFAGLVGMIDPERPEVEQAVADAKSAGIRALMITGDHRDTAAAIATRLGIIDKGETDAVITGAELDEMDDATFAKRVGDFAVYARVAPEHKVRIVNAWQRHGKVVAMTGDGVNDAPALKAADIGIGMGITGTEVSKGASDMILADDNFSTIVVAVEEGRKVFANIQKAIQYLLSANLGEVLTLFMMTMLGWQILAPVHILWINLVTDTLPAIALGIEPMEKNIMRQPPRGRQSNFFSGGVLTGILYQGLLEGLITLGVYWFAITYPVHSATGLAHADALTMAFATLGLIQLFHAFNSKSIHGSLFTVGLFKNKFFNWAILIAFGLLAATILIPGLNGMFHVTHLDWHQWATVLIASFLMVVIVEIVKFFQRRVVK</sequence>
<dbReference type="PANTHER" id="PTHR43294">
    <property type="entry name" value="SODIUM/POTASSIUM-TRANSPORTING ATPASE SUBUNIT ALPHA"/>
    <property type="match status" value="1"/>
</dbReference>
<keyword evidence="3 9" id="KW-0812">Transmembrane</keyword>
<dbReference type="PRINTS" id="PR00119">
    <property type="entry name" value="CATATPASE"/>
</dbReference>
<dbReference type="Proteomes" id="UP001596191">
    <property type="component" value="Unassembled WGS sequence"/>
</dbReference>
<dbReference type="RefSeq" id="WP_125640876.1">
    <property type="nucleotide sequence ID" value="NZ_JBHSSJ010000005.1"/>
</dbReference>
<feature type="transmembrane region" description="Helical" evidence="9">
    <location>
        <begin position="853"/>
        <end position="876"/>
    </location>
</feature>
<dbReference type="InterPro" id="IPR050510">
    <property type="entry name" value="Cation_transp_ATPase_P-type"/>
</dbReference>
<keyword evidence="6" id="KW-1278">Translocase</keyword>
<keyword evidence="7 9" id="KW-1133">Transmembrane helix</keyword>
<dbReference type="Pfam" id="PF13246">
    <property type="entry name" value="Cation_ATPase"/>
    <property type="match status" value="1"/>
</dbReference>
<dbReference type="InterPro" id="IPR036412">
    <property type="entry name" value="HAD-like_sf"/>
</dbReference>
<evidence type="ECO:0000256" key="1">
    <source>
        <dbReference type="ARBA" id="ARBA00004141"/>
    </source>
</evidence>
<feature type="domain" description="Cation-transporting P-type ATPase N-terminal" evidence="10">
    <location>
        <begin position="5"/>
        <end position="78"/>
    </location>
</feature>
<dbReference type="Gene3D" id="2.70.150.10">
    <property type="entry name" value="Calcium-transporting ATPase, cytoplasmic transduction domain A"/>
    <property type="match status" value="1"/>
</dbReference>
<dbReference type="InterPro" id="IPR001757">
    <property type="entry name" value="P_typ_ATPase"/>
</dbReference>
<feature type="transmembrane region" description="Helical" evidence="9">
    <location>
        <begin position="706"/>
        <end position="723"/>
    </location>
</feature>
<protein>
    <submittedName>
        <fullName evidence="11">Cation-translocating P-type ATPase</fullName>
    </submittedName>
</protein>
<dbReference type="SUPFAM" id="SSF81653">
    <property type="entry name" value="Calcium ATPase, transduction domain A"/>
    <property type="match status" value="1"/>
</dbReference>
<keyword evidence="12" id="KW-1185">Reference proteome</keyword>
<evidence type="ECO:0000313" key="11">
    <source>
        <dbReference type="EMBL" id="MFC6275029.1"/>
    </source>
</evidence>
<dbReference type="InterPro" id="IPR006068">
    <property type="entry name" value="ATPase_P-typ_cation-transptr_C"/>
</dbReference>
<evidence type="ECO:0000313" key="12">
    <source>
        <dbReference type="Proteomes" id="UP001596191"/>
    </source>
</evidence>